<keyword evidence="2" id="KW-1185">Reference proteome</keyword>
<dbReference type="AlphaFoldDB" id="A0AAD5WJ00"/>
<dbReference type="Proteomes" id="UP001196413">
    <property type="component" value="Unassembled WGS sequence"/>
</dbReference>
<gene>
    <name evidence="1" type="ORF">KIN20_034426</name>
</gene>
<reference evidence="1" key="1">
    <citation type="submission" date="2021-06" db="EMBL/GenBank/DDBJ databases">
        <title>Parelaphostrongylus tenuis whole genome reference sequence.</title>
        <authorList>
            <person name="Garwood T.J."/>
            <person name="Larsen P.A."/>
            <person name="Fountain-Jones N.M."/>
            <person name="Garbe J.R."/>
            <person name="Macchietto M.G."/>
            <person name="Kania S.A."/>
            <person name="Gerhold R.W."/>
            <person name="Richards J.E."/>
            <person name="Wolf T.M."/>
        </authorList>
    </citation>
    <scope>NUCLEOTIDE SEQUENCE</scope>
    <source>
        <strain evidence="1">MNPRO001-30</strain>
        <tissue evidence="1">Meninges</tissue>
    </source>
</reference>
<evidence type="ECO:0000313" key="2">
    <source>
        <dbReference type="Proteomes" id="UP001196413"/>
    </source>
</evidence>
<accession>A0AAD5WJ00</accession>
<proteinExistence type="predicted"/>
<organism evidence="1 2">
    <name type="scientific">Parelaphostrongylus tenuis</name>
    <name type="common">Meningeal worm</name>
    <dbReference type="NCBI Taxonomy" id="148309"/>
    <lineage>
        <taxon>Eukaryota</taxon>
        <taxon>Metazoa</taxon>
        <taxon>Ecdysozoa</taxon>
        <taxon>Nematoda</taxon>
        <taxon>Chromadorea</taxon>
        <taxon>Rhabditida</taxon>
        <taxon>Rhabditina</taxon>
        <taxon>Rhabditomorpha</taxon>
        <taxon>Strongyloidea</taxon>
        <taxon>Metastrongylidae</taxon>
        <taxon>Parelaphostrongylus</taxon>
    </lineage>
</organism>
<protein>
    <submittedName>
        <fullName evidence="1">Uncharacterized protein</fullName>
    </submittedName>
</protein>
<sequence length="78" mass="8705">MSLLKIFYYLSITISLDRAPPVVIRVVRTAQSQSKINAGALVVGNELIPNMGSIEEWEALWYDDAVDYAEDPAYSDPN</sequence>
<dbReference type="EMBL" id="JAHQIW010007124">
    <property type="protein sequence ID" value="KAJ1372304.1"/>
    <property type="molecule type" value="Genomic_DNA"/>
</dbReference>
<comment type="caution">
    <text evidence="1">The sequence shown here is derived from an EMBL/GenBank/DDBJ whole genome shotgun (WGS) entry which is preliminary data.</text>
</comment>
<evidence type="ECO:0000313" key="1">
    <source>
        <dbReference type="EMBL" id="KAJ1372304.1"/>
    </source>
</evidence>
<name>A0AAD5WJ00_PARTN</name>